<dbReference type="InParanoid" id="K3WBF1"/>
<dbReference type="HOGENOM" id="CLU_473720_0_0_1"/>
<evidence type="ECO:0000256" key="1">
    <source>
        <dbReference type="ARBA" id="ARBA00038097"/>
    </source>
</evidence>
<feature type="transmembrane region" description="Helical" evidence="2">
    <location>
        <begin position="24"/>
        <end position="43"/>
    </location>
</feature>
<dbReference type="GO" id="GO:0055088">
    <property type="term" value="P:lipid homeostasis"/>
    <property type="evidence" value="ECO:0007669"/>
    <property type="project" value="TreeGrafter"/>
</dbReference>
<dbReference type="GO" id="GO:0006654">
    <property type="term" value="P:phosphatidic acid biosynthetic process"/>
    <property type="evidence" value="ECO:0007669"/>
    <property type="project" value="TreeGrafter"/>
</dbReference>
<dbReference type="InterPro" id="IPR000073">
    <property type="entry name" value="AB_hydrolase_1"/>
</dbReference>
<reference evidence="5" key="2">
    <citation type="submission" date="2010-04" db="EMBL/GenBank/DDBJ databases">
        <authorList>
            <person name="Buell R."/>
            <person name="Hamilton J."/>
            <person name="Hostetler J."/>
        </authorList>
    </citation>
    <scope>NUCLEOTIDE SEQUENCE [LARGE SCALE GENOMIC DNA]</scope>
    <source>
        <strain evidence="5">DAOM:BR144</strain>
    </source>
</reference>
<reference evidence="5" key="1">
    <citation type="journal article" date="2010" name="Genome Biol.">
        <title>Genome sequence of the necrotrophic plant pathogen Pythium ultimum reveals original pathogenicity mechanisms and effector repertoire.</title>
        <authorList>
            <person name="Levesque C.A."/>
            <person name="Brouwer H."/>
            <person name="Cano L."/>
            <person name="Hamilton J.P."/>
            <person name="Holt C."/>
            <person name="Huitema E."/>
            <person name="Raffaele S."/>
            <person name="Robideau G.P."/>
            <person name="Thines M."/>
            <person name="Win J."/>
            <person name="Zerillo M.M."/>
            <person name="Beakes G.W."/>
            <person name="Boore J.L."/>
            <person name="Busam D."/>
            <person name="Dumas B."/>
            <person name="Ferriera S."/>
            <person name="Fuerstenberg S.I."/>
            <person name="Gachon C.M."/>
            <person name="Gaulin E."/>
            <person name="Govers F."/>
            <person name="Grenville-Briggs L."/>
            <person name="Horner N."/>
            <person name="Hostetler J."/>
            <person name="Jiang R.H."/>
            <person name="Johnson J."/>
            <person name="Krajaejun T."/>
            <person name="Lin H."/>
            <person name="Meijer H.J."/>
            <person name="Moore B."/>
            <person name="Morris P."/>
            <person name="Phuntmart V."/>
            <person name="Puiu D."/>
            <person name="Shetty J."/>
            <person name="Stajich J.E."/>
            <person name="Tripathy S."/>
            <person name="Wawra S."/>
            <person name="van West P."/>
            <person name="Whitty B.R."/>
            <person name="Coutinho P.M."/>
            <person name="Henrissat B."/>
            <person name="Martin F."/>
            <person name="Thomas P.D."/>
            <person name="Tyler B.M."/>
            <person name="De Vries R.P."/>
            <person name="Kamoun S."/>
            <person name="Yandell M."/>
            <person name="Tisserat N."/>
            <person name="Buell C.R."/>
        </authorList>
    </citation>
    <scope>NUCLEOTIDE SEQUENCE</scope>
    <source>
        <strain evidence="5">DAOM:BR144</strain>
    </source>
</reference>
<keyword evidence="2" id="KW-0472">Membrane</keyword>
<feature type="transmembrane region" description="Helical" evidence="2">
    <location>
        <begin position="146"/>
        <end position="164"/>
    </location>
</feature>
<sequence>MAEPAAPSAPSGKRVRPRVSPWKAGAFVLAFVALTPFWLLYGLIGSVLTASSKKLSAVGLVLLSLLSGVVLYEVYLIEHQHGATFVEFVDGTDDAERLMHELEGARNFLQMLALLGTVLAALLVGQWRFHNLVMVCLDQTITATNGLPLLVEMLAPLFFAVMLWESVCALKHWQFVTGITLVAFALLFLLLPVVVAISHAKFWIPARYEELERVERHILSRNLRIPFEMMKIAGLGTVFVPCTDSNKTKKQTIVLVHGFAAGNALWACNLEHLAQFYNVYAIEWVGTGRSDRPNFASYEQEEADTIFVNAIEEWRKELKLDTFVLCGHSMGAMFASSYAVRFPDRVDHLVLVSPAGVGHPPPPGQQPLGIKIFRFLWNLRLTPMSVARYAGPFGPALLRFIASARISVMPETSAIKRGLIPKEVVAEYWYHNWALKKSGEIAMHTHLLPGVFARKPLCEMLTPATIKVPITFMYGGGPDWMDSSHGEKVAESFVNHQRVQVLKVPLAGHQVFMDNVDAFNTMLIDALRGDATN</sequence>
<dbReference type="Pfam" id="PF00561">
    <property type="entry name" value="Abhydrolase_1"/>
    <property type="match status" value="1"/>
</dbReference>
<keyword evidence="2" id="KW-1133">Transmembrane helix</keyword>
<proteinExistence type="inferred from homology"/>
<dbReference type="PRINTS" id="PR00111">
    <property type="entry name" value="ABHYDROLASE"/>
</dbReference>
<dbReference type="PANTHER" id="PTHR42886">
    <property type="entry name" value="RE40534P-RELATED"/>
    <property type="match status" value="1"/>
</dbReference>
<evidence type="ECO:0000259" key="3">
    <source>
        <dbReference type="Pfam" id="PF00561"/>
    </source>
</evidence>
<evidence type="ECO:0000256" key="2">
    <source>
        <dbReference type="SAM" id="Phobius"/>
    </source>
</evidence>
<feature type="transmembrane region" description="Helical" evidence="2">
    <location>
        <begin position="176"/>
        <end position="197"/>
    </location>
</feature>
<dbReference type="Proteomes" id="UP000019132">
    <property type="component" value="Unassembled WGS sequence"/>
</dbReference>
<dbReference type="AlphaFoldDB" id="K3WBF1"/>
<dbReference type="STRING" id="431595.K3WBF1"/>
<dbReference type="EnsemblProtists" id="PYU1_T002292">
    <property type="protein sequence ID" value="PYU1_T002292"/>
    <property type="gene ID" value="PYU1_G002289"/>
</dbReference>
<dbReference type="SUPFAM" id="SSF53474">
    <property type="entry name" value="alpha/beta-Hydrolases"/>
    <property type="match status" value="1"/>
</dbReference>
<dbReference type="OMA" id="EMGITEM"/>
<feature type="transmembrane region" description="Helical" evidence="2">
    <location>
        <begin position="108"/>
        <end position="125"/>
    </location>
</feature>
<organism evidence="4 5">
    <name type="scientific">Globisporangium ultimum (strain ATCC 200006 / CBS 805.95 / DAOM BR144)</name>
    <name type="common">Pythium ultimum</name>
    <dbReference type="NCBI Taxonomy" id="431595"/>
    <lineage>
        <taxon>Eukaryota</taxon>
        <taxon>Sar</taxon>
        <taxon>Stramenopiles</taxon>
        <taxon>Oomycota</taxon>
        <taxon>Peronosporomycetes</taxon>
        <taxon>Pythiales</taxon>
        <taxon>Pythiaceae</taxon>
        <taxon>Globisporangium</taxon>
    </lineage>
</organism>
<accession>K3WBF1</accession>
<dbReference type="PANTHER" id="PTHR42886:SF29">
    <property type="entry name" value="PUMMELIG, ISOFORM A"/>
    <property type="match status" value="1"/>
</dbReference>
<dbReference type="GO" id="GO:0052689">
    <property type="term" value="F:carboxylic ester hydrolase activity"/>
    <property type="evidence" value="ECO:0007669"/>
    <property type="project" value="TreeGrafter"/>
</dbReference>
<dbReference type="InterPro" id="IPR029058">
    <property type="entry name" value="AB_hydrolase_fold"/>
</dbReference>
<dbReference type="GO" id="GO:0042171">
    <property type="term" value="F:lysophosphatidic acid acyltransferase activity"/>
    <property type="evidence" value="ECO:0007669"/>
    <property type="project" value="TreeGrafter"/>
</dbReference>
<dbReference type="Gene3D" id="3.40.50.1820">
    <property type="entry name" value="alpha/beta hydrolase"/>
    <property type="match status" value="1"/>
</dbReference>
<evidence type="ECO:0000313" key="4">
    <source>
        <dbReference type="EnsemblProtists" id="PYU1_T002292"/>
    </source>
</evidence>
<dbReference type="VEuPathDB" id="FungiDB:PYU1_G002289"/>
<keyword evidence="2" id="KW-0812">Transmembrane</keyword>
<reference evidence="4" key="3">
    <citation type="submission" date="2014-11" db="UniProtKB">
        <authorList>
            <consortium name="EnsemblProtists"/>
        </authorList>
    </citation>
    <scope>IDENTIFICATION</scope>
    <source>
        <strain evidence="4">DAOM BR144</strain>
    </source>
</reference>
<feature type="transmembrane region" description="Helical" evidence="2">
    <location>
        <begin position="55"/>
        <end position="77"/>
    </location>
</feature>
<name>K3WBF1_GLOUD</name>
<feature type="domain" description="AB hydrolase-1" evidence="3">
    <location>
        <begin position="252"/>
        <end position="515"/>
    </location>
</feature>
<protein>
    <recommendedName>
        <fullName evidence="3">AB hydrolase-1 domain-containing protein</fullName>
    </recommendedName>
</protein>
<keyword evidence="5" id="KW-1185">Reference proteome</keyword>
<comment type="similarity">
    <text evidence="1">Belongs to the peptidase S33 family. ABHD4/ABHD5 subfamily.</text>
</comment>
<dbReference type="eggNOG" id="KOG4409">
    <property type="taxonomic scope" value="Eukaryota"/>
</dbReference>
<evidence type="ECO:0000313" key="5">
    <source>
        <dbReference type="Proteomes" id="UP000019132"/>
    </source>
</evidence>